<dbReference type="PANTHER" id="PTHR23023">
    <property type="entry name" value="DIMETHYLANILINE MONOOXYGENASE"/>
    <property type="match status" value="1"/>
</dbReference>
<dbReference type="AlphaFoldDB" id="A0A4S2MS28"/>
<dbReference type="Proteomes" id="UP000298138">
    <property type="component" value="Unassembled WGS sequence"/>
</dbReference>
<dbReference type="InterPro" id="IPR020946">
    <property type="entry name" value="Flavin_mOase-like"/>
</dbReference>
<name>A0A4S2MS28_9PEZI</name>
<dbReference type="Gene3D" id="3.50.50.60">
    <property type="entry name" value="FAD/NAD(P)-binding domain"/>
    <property type="match status" value="2"/>
</dbReference>
<evidence type="ECO:0000256" key="5">
    <source>
        <dbReference type="ARBA" id="ARBA00023002"/>
    </source>
</evidence>
<reference evidence="7 8" key="1">
    <citation type="submission" date="2019-04" db="EMBL/GenBank/DDBJ databases">
        <title>Comparative genomics and transcriptomics to analyze fruiting body development in filamentous ascomycetes.</title>
        <authorList>
            <consortium name="DOE Joint Genome Institute"/>
            <person name="Lutkenhaus R."/>
            <person name="Traeger S."/>
            <person name="Breuer J."/>
            <person name="Kuo A."/>
            <person name="Lipzen A."/>
            <person name="Pangilinan J."/>
            <person name="Dilworth D."/>
            <person name="Sandor L."/>
            <person name="Poggeler S."/>
            <person name="Barry K."/>
            <person name="Grigoriev I.V."/>
            <person name="Nowrousian M."/>
        </authorList>
    </citation>
    <scope>NUCLEOTIDE SEQUENCE [LARGE SCALE GENOMIC DNA]</scope>
    <source>
        <strain evidence="7 8">CBS 389.68</strain>
    </source>
</reference>
<organism evidence="7 8">
    <name type="scientific">Ascodesmis nigricans</name>
    <dbReference type="NCBI Taxonomy" id="341454"/>
    <lineage>
        <taxon>Eukaryota</taxon>
        <taxon>Fungi</taxon>
        <taxon>Dikarya</taxon>
        <taxon>Ascomycota</taxon>
        <taxon>Pezizomycotina</taxon>
        <taxon>Pezizomycetes</taxon>
        <taxon>Pezizales</taxon>
        <taxon>Ascodesmidaceae</taxon>
        <taxon>Ascodesmis</taxon>
    </lineage>
</organism>
<dbReference type="OrthoDB" id="66881at2759"/>
<dbReference type="STRING" id="341454.A0A4S2MS28"/>
<evidence type="ECO:0000256" key="1">
    <source>
        <dbReference type="ARBA" id="ARBA00009183"/>
    </source>
</evidence>
<dbReference type="GO" id="GO:0004499">
    <property type="term" value="F:N,N-dimethylaniline monooxygenase activity"/>
    <property type="evidence" value="ECO:0007669"/>
    <property type="project" value="InterPro"/>
</dbReference>
<dbReference type="GO" id="GO:0050660">
    <property type="term" value="F:flavin adenine dinucleotide binding"/>
    <property type="evidence" value="ECO:0007669"/>
    <property type="project" value="InterPro"/>
</dbReference>
<dbReference type="SUPFAM" id="SSF51905">
    <property type="entry name" value="FAD/NAD(P)-binding domain"/>
    <property type="match status" value="2"/>
</dbReference>
<keyword evidence="5" id="KW-0560">Oxidoreductase</keyword>
<keyword evidence="4" id="KW-0521">NADP</keyword>
<dbReference type="GO" id="GO:0050661">
    <property type="term" value="F:NADP binding"/>
    <property type="evidence" value="ECO:0007669"/>
    <property type="project" value="InterPro"/>
</dbReference>
<evidence type="ECO:0000256" key="4">
    <source>
        <dbReference type="ARBA" id="ARBA00022857"/>
    </source>
</evidence>
<keyword evidence="2" id="KW-0285">Flavoprotein</keyword>
<evidence type="ECO:0000256" key="3">
    <source>
        <dbReference type="ARBA" id="ARBA00022827"/>
    </source>
</evidence>
<sequence>MAPAPKSVAVVGAGPAGLATAKYLLAAGLRPVVFEPKSHVGGLWAPPSASDAIDTIQLDPRMTVNTSKYTSFFSDYFPESVAALPDRPVAREMGEYLKGYAATFIPPELLRLETLVTGVEKRVEGGWKVRFKGIASNKMENEEDFEFLVLATGVFSHTYTPKIAAADSFEGKMLHVSDYDGEKLFSGKKKPRKVVVVGGELSGSEAAADVALRVSSLPEEEREKIEVIQVFPRPPWVLPKLGAIPDPQVQGAPKLLAIDQGFYDTPSIVNSPPAKDPKEKYRRLHKTLIGIKGGDQSDISPALGVSPEWRDKPLSLGLSDSYIGFAKSGAIKTILGRVVGVKGQRGLEIVTVKEGEESRALEDVDLVIWATGYTPLRTLSRILSPGLKTAFGADENSCPAVLTRALYKQTLHPALGPTGAFVGIQRRPYFAMFELQARWIAGLFTGKIIFPSLNDFEDVAKGEAHLLAIGKIDEVMIHAGGGGDYIEFLRQIGKIIGIDDVFKYGLEMNCRPRPWIPAHLPPFPDAGSPRSQHSLAAQSALENQINSESTSPSLISRHIFAQLHGHWTINRHIVSRLPGFPSGIFTGTAIFQPRLSTFSSPLLAGQSCTTGHTVLPPDTNRYTMGNEITEYLYSETGTLTTETGFSFQGSRKYIYTLDPDKGIMSTWFVKPADGVSVDYFFHRIEIGRKPEKLENEWGCRWGVEKEGGVKAASEHLCERDWYWPGYRFEYEGPRLKRFWIRYRVQGPQKEYVTEAEYTRG</sequence>
<dbReference type="InParanoid" id="A0A4S2MS28"/>
<evidence type="ECO:0000313" key="7">
    <source>
        <dbReference type="EMBL" id="TGZ78348.1"/>
    </source>
</evidence>
<gene>
    <name evidence="7" type="ORF">EX30DRAFT_159175</name>
</gene>
<dbReference type="InterPro" id="IPR045632">
    <property type="entry name" value="DUF6314"/>
</dbReference>
<dbReference type="PRINTS" id="PR00370">
    <property type="entry name" value="FMOXYGENASE"/>
</dbReference>
<keyword evidence="8" id="KW-1185">Reference proteome</keyword>
<dbReference type="InterPro" id="IPR050346">
    <property type="entry name" value="FMO-like"/>
</dbReference>
<dbReference type="InterPro" id="IPR000960">
    <property type="entry name" value="Flavin_mOase"/>
</dbReference>
<evidence type="ECO:0000259" key="6">
    <source>
        <dbReference type="Pfam" id="PF19834"/>
    </source>
</evidence>
<comment type="similarity">
    <text evidence="1">Belongs to the FMO family.</text>
</comment>
<proteinExistence type="inferred from homology"/>
<protein>
    <submittedName>
        <fullName evidence="7">FAD/NAD(P)-binding domain-containing protein</fullName>
    </submittedName>
</protein>
<dbReference type="InterPro" id="IPR036188">
    <property type="entry name" value="FAD/NAD-bd_sf"/>
</dbReference>
<dbReference type="EMBL" id="ML220142">
    <property type="protein sequence ID" value="TGZ78348.1"/>
    <property type="molecule type" value="Genomic_DNA"/>
</dbReference>
<accession>A0A4S2MS28</accession>
<feature type="domain" description="DUF6314" evidence="6">
    <location>
        <begin position="563"/>
        <end position="759"/>
    </location>
</feature>
<dbReference type="Pfam" id="PF00743">
    <property type="entry name" value="FMO-like"/>
    <property type="match status" value="1"/>
</dbReference>
<evidence type="ECO:0000313" key="8">
    <source>
        <dbReference type="Proteomes" id="UP000298138"/>
    </source>
</evidence>
<evidence type="ECO:0000256" key="2">
    <source>
        <dbReference type="ARBA" id="ARBA00022630"/>
    </source>
</evidence>
<dbReference type="Pfam" id="PF19834">
    <property type="entry name" value="DUF6314"/>
    <property type="match status" value="1"/>
</dbReference>
<keyword evidence="3" id="KW-0274">FAD</keyword>